<dbReference type="RefSeq" id="WP_380685955.1">
    <property type="nucleotide sequence ID" value="NZ_JBHRSS010000001.1"/>
</dbReference>
<protein>
    <submittedName>
        <fullName evidence="13">Heme A synthase</fullName>
    </submittedName>
</protein>
<feature type="transmembrane region" description="Helical" evidence="12">
    <location>
        <begin position="172"/>
        <end position="191"/>
    </location>
</feature>
<keyword evidence="5 12" id="KW-1133">Transmembrane helix</keyword>
<evidence type="ECO:0000256" key="6">
    <source>
        <dbReference type="ARBA" id="ARBA00023002"/>
    </source>
</evidence>
<evidence type="ECO:0000313" key="14">
    <source>
        <dbReference type="Proteomes" id="UP001595462"/>
    </source>
</evidence>
<keyword evidence="4" id="KW-0479">Metal-binding</keyword>
<gene>
    <name evidence="13" type="ORF">ACFOSU_02060</name>
</gene>
<evidence type="ECO:0000256" key="9">
    <source>
        <dbReference type="ARBA" id="ARBA00023136"/>
    </source>
</evidence>
<keyword evidence="14" id="KW-1185">Reference proteome</keyword>
<feature type="transmembrane region" description="Helical" evidence="12">
    <location>
        <begin position="307"/>
        <end position="328"/>
    </location>
</feature>
<feature type="transmembrane region" description="Helical" evidence="12">
    <location>
        <begin position="132"/>
        <end position="152"/>
    </location>
</feature>
<accession>A0ABV7ELG4</accession>
<evidence type="ECO:0000256" key="5">
    <source>
        <dbReference type="ARBA" id="ARBA00022989"/>
    </source>
</evidence>
<keyword evidence="3 12" id="KW-0812">Transmembrane</keyword>
<dbReference type="Proteomes" id="UP001595462">
    <property type="component" value="Unassembled WGS sequence"/>
</dbReference>
<dbReference type="InterPro" id="IPR003780">
    <property type="entry name" value="COX15/CtaA_fam"/>
</dbReference>
<dbReference type="InterPro" id="IPR050450">
    <property type="entry name" value="COX15/CtaA_HemeA_synthase"/>
</dbReference>
<comment type="subcellular location">
    <subcellularLocation>
        <location evidence="1">Membrane</location>
        <topology evidence="1">Multi-pass membrane protein</topology>
    </subcellularLocation>
</comment>
<comment type="pathway">
    <text evidence="11">Porphyrin-containing compound metabolism.</text>
</comment>
<dbReference type="EMBL" id="JBHRSS010000001">
    <property type="protein sequence ID" value="MFC3102670.1"/>
    <property type="molecule type" value="Genomic_DNA"/>
</dbReference>
<comment type="caution">
    <text evidence="13">The sequence shown here is derived from an EMBL/GenBank/DDBJ whole genome shotgun (WGS) entry which is preliminary data.</text>
</comment>
<evidence type="ECO:0000256" key="12">
    <source>
        <dbReference type="SAM" id="Phobius"/>
    </source>
</evidence>
<dbReference type="Pfam" id="PF02628">
    <property type="entry name" value="COX15-CtaA"/>
    <property type="match status" value="1"/>
</dbReference>
<feature type="transmembrane region" description="Helical" evidence="12">
    <location>
        <begin position="106"/>
        <end position="126"/>
    </location>
</feature>
<evidence type="ECO:0000256" key="2">
    <source>
        <dbReference type="ARBA" id="ARBA00022475"/>
    </source>
</evidence>
<evidence type="ECO:0000256" key="1">
    <source>
        <dbReference type="ARBA" id="ARBA00004141"/>
    </source>
</evidence>
<evidence type="ECO:0000256" key="8">
    <source>
        <dbReference type="ARBA" id="ARBA00023133"/>
    </source>
</evidence>
<evidence type="ECO:0000256" key="7">
    <source>
        <dbReference type="ARBA" id="ARBA00023004"/>
    </source>
</evidence>
<name>A0ABV7ELG4_9GAMM</name>
<keyword evidence="7" id="KW-0408">Iron</keyword>
<evidence type="ECO:0000256" key="10">
    <source>
        <dbReference type="ARBA" id="ARBA00023157"/>
    </source>
</evidence>
<dbReference type="PANTHER" id="PTHR35457">
    <property type="entry name" value="HEME A SYNTHASE"/>
    <property type="match status" value="1"/>
</dbReference>
<evidence type="ECO:0000256" key="3">
    <source>
        <dbReference type="ARBA" id="ARBA00022692"/>
    </source>
</evidence>
<keyword evidence="8" id="KW-0350">Heme biosynthesis</keyword>
<reference evidence="14" key="1">
    <citation type="journal article" date="2019" name="Int. J. Syst. Evol. Microbiol.">
        <title>The Global Catalogue of Microorganisms (GCM) 10K type strain sequencing project: providing services to taxonomists for standard genome sequencing and annotation.</title>
        <authorList>
            <consortium name="The Broad Institute Genomics Platform"/>
            <consortium name="The Broad Institute Genome Sequencing Center for Infectious Disease"/>
            <person name="Wu L."/>
            <person name="Ma J."/>
        </authorList>
    </citation>
    <scope>NUCLEOTIDE SEQUENCE [LARGE SCALE GENOMIC DNA]</scope>
    <source>
        <strain evidence="14">KCTC 52640</strain>
    </source>
</reference>
<keyword evidence="9 12" id="KW-0472">Membrane</keyword>
<keyword evidence="6" id="KW-0560">Oxidoreductase</keyword>
<proteinExistence type="predicted"/>
<evidence type="ECO:0000313" key="13">
    <source>
        <dbReference type="EMBL" id="MFC3102670.1"/>
    </source>
</evidence>
<keyword evidence="2" id="KW-1003">Cell membrane</keyword>
<feature type="transmembrane region" description="Helical" evidence="12">
    <location>
        <begin position="245"/>
        <end position="267"/>
    </location>
</feature>
<evidence type="ECO:0000256" key="11">
    <source>
        <dbReference type="ARBA" id="ARBA00023444"/>
    </source>
</evidence>
<feature type="transmembrane region" description="Helical" evidence="12">
    <location>
        <begin position="74"/>
        <end position="94"/>
    </location>
</feature>
<keyword evidence="10" id="KW-1015">Disulfide bond</keyword>
<organism evidence="13 14">
    <name type="scientific">Salinisphaera aquimarina</name>
    <dbReference type="NCBI Taxonomy" id="2094031"/>
    <lineage>
        <taxon>Bacteria</taxon>
        <taxon>Pseudomonadati</taxon>
        <taxon>Pseudomonadota</taxon>
        <taxon>Gammaproteobacteria</taxon>
        <taxon>Salinisphaerales</taxon>
        <taxon>Salinisphaeraceae</taxon>
        <taxon>Salinisphaera</taxon>
    </lineage>
</organism>
<sequence>MTRFQLNLLTLCLAFVVITLGAFVRLSDAGLGCPDWPGCYGHLDVPTAQADVAAANERFAQRPVEAHKAWKEMIHRYAAGTLGLLILAMALAALKRSDNPHQQRVLPWVLVVLVMFQALLGMWTVTLLLKPLIVTGHLLGGMATFALLGWCLYRQGNLFSGWRVRARAGLRFAAGGALLLLICQIFLGAWTSTNYAALACPDFPTCQTYWWPATDFGKAFTLWHGLGINYEYGILDSVPRATIHWVHRLGAVVITLVMVTLAALLWAQARADTRWRGMAVTLLAALALQVSLGISVVVFHLPLPVAVAHNGGAALLLLTLMAINHAVWRAQDHV</sequence>
<feature type="transmembrane region" description="Helical" evidence="12">
    <location>
        <begin position="279"/>
        <end position="301"/>
    </location>
</feature>
<evidence type="ECO:0000256" key="4">
    <source>
        <dbReference type="ARBA" id="ARBA00022723"/>
    </source>
</evidence>
<dbReference type="PANTHER" id="PTHR35457:SF1">
    <property type="entry name" value="HEME A SYNTHASE"/>
    <property type="match status" value="1"/>
</dbReference>